<dbReference type="GO" id="GO:0046872">
    <property type="term" value="F:metal ion binding"/>
    <property type="evidence" value="ECO:0007669"/>
    <property type="project" value="UniProtKB-KW"/>
</dbReference>
<feature type="domain" description="Fe2OG dioxygenase" evidence="4">
    <location>
        <begin position="164"/>
        <end position="262"/>
    </location>
</feature>
<keyword evidence="2" id="KW-0560">Oxidoreductase</keyword>
<keyword evidence="3" id="KW-0408">Iron</keyword>
<dbReference type="PANTHER" id="PTHR47991">
    <property type="entry name" value="OXOGLUTARATE/IRON-DEPENDENT DIOXYGENASE"/>
    <property type="match status" value="1"/>
</dbReference>
<evidence type="ECO:0000259" key="4">
    <source>
        <dbReference type="PROSITE" id="PS51471"/>
    </source>
</evidence>
<protein>
    <recommendedName>
        <fullName evidence="4">Fe2OG dioxygenase domain-containing protein</fullName>
    </recommendedName>
</protein>
<dbReference type="FunFam" id="2.60.120.330:FF:000088">
    <property type="entry name" value="1-aminocyclopropane-1-carboxylate oxidase-like 9"/>
    <property type="match status" value="1"/>
</dbReference>
<dbReference type="Proteomes" id="UP001371456">
    <property type="component" value="Unassembled WGS sequence"/>
</dbReference>
<feature type="domain" description="Fe2OG dioxygenase" evidence="4">
    <location>
        <begin position="321"/>
        <end position="421"/>
    </location>
</feature>
<dbReference type="InterPro" id="IPR050295">
    <property type="entry name" value="Plant_2OG-oxidoreductases"/>
</dbReference>
<evidence type="ECO:0000313" key="6">
    <source>
        <dbReference type="Proteomes" id="UP001371456"/>
    </source>
</evidence>
<dbReference type="InterPro" id="IPR027443">
    <property type="entry name" value="IPNS-like_sf"/>
</dbReference>
<dbReference type="AlphaFoldDB" id="A0AAN8T5F3"/>
<proteinExistence type="predicted"/>
<reference evidence="5 6" key="1">
    <citation type="submission" date="2024-02" db="EMBL/GenBank/DDBJ databases">
        <title>de novo genome assembly of Solanum bulbocastanum strain 11H21.</title>
        <authorList>
            <person name="Hosaka A.J."/>
        </authorList>
    </citation>
    <scope>NUCLEOTIDE SEQUENCE [LARGE SCALE GENOMIC DNA]</scope>
    <source>
        <tissue evidence="5">Young leaves</tissue>
    </source>
</reference>
<dbReference type="Gene3D" id="2.60.120.330">
    <property type="entry name" value="B-lactam Antibiotic, Isopenicillin N Synthase, Chain"/>
    <property type="match status" value="4"/>
</dbReference>
<dbReference type="SUPFAM" id="SSF51197">
    <property type="entry name" value="Clavaminate synthase-like"/>
    <property type="match status" value="4"/>
</dbReference>
<organism evidence="5 6">
    <name type="scientific">Solanum bulbocastanum</name>
    <name type="common">Wild potato</name>
    <dbReference type="NCBI Taxonomy" id="147425"/>
    <lineage>
        <taxon>Eukaryota</taxon>
        <taxon>Viridiplantae</taxon>
        <taxon>Streptophyta</taxon>
        <taxon>Embryophyta</taxon>
        <taxon>Tracheophyta</taxon>
        <taxon>Spermatophyta</taxon>
        <taxon>Magnoliopsida</taxon>
        <taxon>eudicotyledons</taxon>
        <taxon>Gunneridae</taxon>
        <taxon>Pentapetalae</taxon>
        <taxon>asterids</taxon>
        <taxon>lamiids</taxon>
        <taxon>Solanales</taxon>
        <taxon>Solanaceae</taxon>
        <taxon>Solanoideae</taxon>
        <taxon>Solaneae</taxon>
        <taxon>Solanum</taxon>
    </lineage>
</organism>
<dbReference type="GO" id="GO:0016491">
    <property type="term" value="F:oxidoreductase activity"/>
    <property type="evidence" value="ECO:0007669"/>
    <property type="project" value="UniProtKB-KW"/>
</dbReference>
<accession>A0AAN8T5F3</accession>
<evidence type="ECO:0000256" key="1">
    <source>
        <dbReference type="ARBA" id="ARBA00022723"/>
    </source>
</evidence>
<name>A0AAN8T5F3_SOLBU</name>
<dbReference type="EMBL" id="JBANQN010000009">
    <property type="protein sequence ID" value="KAK6780975.1"/>
    <property type="molecule type" value="Genomic_DNA"/>
</dbReference>
<dbReference type="InterPro" id="IPR005123">
    <property type="entry name" value="Oxoglu/Fe-dep_dioxygenase_dom"/>
</dbReference>
<sequence length="617" mass="68123">MSRKTSVEYINHVRKLEDILLGLLSEALGLKTNHLKATECDKGQTLACHYYPACPQPELTLGITRHTDPVFLTILLQDQNGGLQVMCDNQWADVTPIEHGLVVNIGDFLQILSNDKFVSAIHRVVASKAAPRISVACFFNDISEPPKMYALGLKRNHLKATECDKGQTLVCHYYLACPQPELTLGTSKHTDPVFLTVLLQDQTGGLQVMCDNQWADVEHGLVINIGDLLQILSNDKFVSANHRVVAKKVGPRISVACFFNESSVSPKMFGPIKELISEENPLLKTSLEYINHVTKLADILLGLLSEALGLKPDHLKAAECDKGQVLACHYYPACPQPELTLGTAKHTDPSFLTIVLQDQSGGLQVMRDNQLADVTPIQHGLIVNIGDLLQILSNDKFVSANHRVVANKIGPRISVACFFNGLLAPSKMKTSVEYINHVVKLEDILLGLLSEALGLKPNHLKATECDKRQLTVCHYYPACPQPELTLGTEKHTDPVFLTILLQDQNGGLQVMCDNQWADVTLIEHGLVVNIGDLLQILSNDKFVSATQRVVANKAAEPRISVIFFFSGVSTPPKMFGPIKELISEENPPLYKQVLVVDYVNHFLSKPLDKTNLDLVRL</sequence>
<evidence type="ECO:0000256" key="2">
    <source>
        <dbReference type="ARBA" id="ARBA00023002"/>
    </source>
</evidence>
<dbReference type="Pfam" id="PF03171">
    <property type="entry name" value="2OG-FeII_Oxy"/>
    <property type="match status" value="4"/>
</dbReference>
<gene>
    <name evidence="5" type="ORF">RDI58_023159</name>
</gene>
<evidence type="ECO:0000313" key="5">
    <source>
        <dbReference type="EMBL" id="KAK6780975.1"/>
    </source>
</evidence>
<dbReference type="PROSITE" id="PS51471">
    <property type="entry name" value="FE2OG_OXY"/>
    <property type="match status" value="4"/>
</dbReference>
<feature type="domain" description="Fe2OG dioxygenase" evidence="4">
    <location>
        <begin position="41"/>
        <end position="141"/>
    </location>
</feature>
<dbReference type="InterPro" id="IPR044861">
    <property type="entry name" value="IPNS-like_FE2OG_OXY"/>
</dbReference>
<keyword evidence="1" id="KW-0479">Metal-binding</keyword>
<comment type="caution">
    <text evidence="5">The sequence shown here is derived from an EMBL/GenBank/DDBJ whole genome shotgun (WGS) entry which is preliminary data.</text>
</comment>
<evidence type="ECO:0000256" key="3">
    <source>
        <dbReference type="ARBA" id="ARBA00023004"/>
    </source>
</evidence>
<feature type="domain" description="Fe2OG dioxygenase" evidence="4">
    <location>
        <begin position="466"/>
        <end position="567"/>
    </location>
</feature>
<keyword evidence="6" id="KW-1185">Reference proteome</keyword>